<dbReference type="Pfam" id="PF13306">
    <property type="entry name" value="LRR_5"/>
    <property type="match status" value="1"/>
</dbReference>
<dbReference type="Gene3D" id="3.80.10.10">
    <property type="entry name" value="Ribonuclease Inhibitor"/>
    <property type="match status" value="2"/>
</dbReference>
<evidence type="ECO:0000313" key="2">
    <source>
        <dbReference type="Proteomes" id="UP000823615"/>
    </source>
</evidence>
<proteinExistence type="predicted"/>
<dbReference type="Proteomes" id="UP000823615">
    <property type="component" value="Unassembled WGS sequence"/>
</dbReference>
<sequence>MRIDDFEVKRLDSKSCSVVQYKGDDENIAIPEKLGKYSTVRIEASLVRRGLKARSISIPASISEIDEDLFPSLKYLERFEVAKGSLSFRAEDGILYDSSCYSLIFYPPAKEDGTFVLPKRLGRVAGTAFSAGAKIETIQYGSKLEEFQALPSQLPRFSAFVPSDDAPDYEGVLIKGKKLLFYPPKREGASYVIPDGVEEIYSLSQEPFFPKSVKNLYVPSSMKKGLERALCNAVKVDVDSHNATYRSIDGVLYSWKRVLLSYPGERRDGVYVTASGTDRIGSGAFRLSRLETLVLSNGVTAIGDSAFASSAISTLVIPSTVSEIDIHAFFSAENLKEVFVEKGSVAELFLRADGKERIIRVVPSLF</sequence>
<dbReference type="EMBL" id="JADIMT010000027">
    <property type="protein sequence ID" value="MBO8435654.1"/>
    <property type="molecule type" value="Genomic_DNA"/>
</dbReference>
<evidence type="ECO:0000313" key="1">
    <source>
        <dbReference type="EMBL" id="MBO8435654.1"/>
    </source>
</evidence>
<dbReference type="InterPro" id="IPR026906">
    <property type="entry name" value="LRR_5"/>
</dbReference>
<accession>A0A9D9DX82</accession>
<name>A0A9D9DX82_9SPIO</name>
<dbReference type="AlphaFoldDB" id="A0A9D9DX82"/>
<organism evidence="1 2">
    <name type="scientific">Candidatus Ornithospirochaeta stercoripullorum</name>
    <dbReference type="NCBI Taxonomy" id="2840899"/>
    <lineage>
        <taxon>Bacteria</taxon>
        <taxon>Pseudomonadati</taxon>
        <taxon>Spirochaetota</taxon>
        <taxon>Spirochaetia</taxon>
        <taxon>Spirochaetales</taxon>
        <taxon>Spirochaetaceae</taxon>
        <taxon>Spirochaetaceae incertae sedis</taxon>
        <taxon>Candidatus Ornithospirochaeta</taxon>
    </lineage>
</organism>
<comment type="caution">
    <text evidence="1">The sequence shown here is derived from an EMBL/GenBank/DDBJ whole genome shotgun (WGS) entry which is preliminary data.</text>
</comment>
<protein>
    <submittedName>
        <fullName evidence="1">Leucine-rich repeat protein</fullName>
    </submittedName>
</protein>
<gene>
    <name evidence="1" type="ORF">IAA97_01570</name>
</gene>
<reference evidence="1" key="1">
    <citation type="submission" date="2020-10" db="EMBL/GenBank/DDBJ databases">
        <authorList>
            <person name="Gilroy R."/>
        </authorList>
    </citation>
    <scope>NUCLEOTIDE SEQUENCE</scope>
    <source>
        <strain evidence="1">7293</strain>
    </source>
</reference>
<dbReference type="InterPro" id="IPR032675">
    <property type="entry name" value="LRR_dom_sf"/>
</dbReference>
<reference evidence="1" key="2">
    <citation type="journal article" date="2021" name="PeerJ">
        <title>Extensive microbial diversity within the chicken gut microbiome revealed by metagenomics and culture.</title>
        <authorList>
            <person name="Gilroy R."/>
            <person name="Ravi A."/>
            <person name="Getino M."/>
            <person name="Pursley I."/>
            <person name="Horton D.L."/>
            <person name="Alikhan N.F."/>
            <person name="Baker D."/>
            <person name="Gharbi K."/>
            <person name="Hall N."/>
            <person name="Watson M."/>
            <person name="Adriaenssens E.M."/>
            <person name="Foster-Nyarko E."/>
            <person name="Jarju S."/>
            <person name="Secka A."/>
            <person name="Antonio M."/>
            <person name="Oren A."/>
            <person name="Chaudhuri R.R."/>
            <person name="La Ragione R."/>
            <person name="Hildebrand F."/>
            <person name="Pallen M.J."/>
        </authorList>
    </citation>
    <scope>NUCLEOTIDE SEQUENCE</scope>
    <source>
        <strain evidence="1">7293</strain>
    </source>
</reference>